<organism evidence="6 7">
    <name type="scientific">Caenorhabditis tropicalis</name>
    <dbReference type="NCBI Taxonomy" id="1561998"/>
    <lineage>
        <taxon>Eukaryota</taxon>
        <taxon>Metazoa</taxon>
        <taxon>Ecdysozoa</taxon>
        <taxon>Nematoda</taxon>
        <taxon>Chromadorea</taxon>
        <taxon>Rhabditida</taxon>
        <taxon>Rhabditina</taxon>
        <taxon>Rhabditomorpha</taxon>
        <taxon>Rhabditoidea</taxon>
        <taxon>Rhabditidae</taxon>
        <taxon>Peloderinae</taxon>
        <taxon>Caenorhabditis</taxon>
    </lineage>
</organism>
<dbReference type="AlphaFoldDB" id="A0A1I7TR17"/>
<feature type="compositionally biased region" description="Acidic residues" evidence="4">
    <location>
        <begin position="165"/>
        <end position="179"/>
    </location>
</feature>
<reference evidence="7" key="1">
    <citation type="submission" date="2016-11" db="UniProtKB">
        <authorList>
            <consortium name="WormBaseParasite"/>
        </authorList>
    </citation>
    <scope>IDENTIFICATION</scope>
</reference>
<feature type="compositionally biased region" description="Gly residues" evidence="4">
    <location>
        <begin position="76"/>
        <end position="88"/>
    </location>
</feature>
<sequence length="428" mass="46662">MAARVILADIDLEEQRQLHAIIEQENKDRELAQRLFRQEMDPPRRRGQGTRRGGSAAPARRSGGGSPVTPMRRSRGGGATGRGRGARGGARRAVIGQRPATIAQRPTPRATIAQRPATIAQRPRPRATIAQRPAPSGRLQFNGDRLQVRNGNQVIDVTDDAFFPDSDEDSDYDGDDDNATIELSDSSSEVDSDHEEEEEEARIVERERNISASFIRSLLNPRLIRDNMRTDPNYAPRNNVEEPPSSSSSSSNSDAEDSDDSSIEDDDDMMLGGLRADRNHIAQPLLGDDQNMYDRELDLYYDDDDYVVPPPAEVPKKGGKEIPRDSTWGDCTMCSQAPIKPQGCRKCLQFLGCADCVKRWHAARVSAYERPTCPLCRAPWNQHTPGVLLMPTIEKHRQKTGYSGGDGGGAGGSAGGSGGSGPSTSTAS</sequence>
<feature type="region of interest" description="Disordered" evidence="4">
    <location>
        <begin position="157"/>
        <end position="205"/>
    </location>
</feature>
<dbReference type="InterPro" id="IPR001841">
    <property type="entry name" value="Znf_RING"/>
</dbReference>
<proteinExistence type="predicted"/>
<dbReference type="PANTHER" id="PTHR21578:SF12">
    <property type="entry name" value="RING-TYPE DOMAIN-CONTAINING PROTEIN"/>
    <property type="match status" value="1"/>
</dbReference>
<feature type="region of interest" description="Disordered" evidence="4">
    <location>
        <begin position="398"/>
        <end position="428"/>
    </location>
</feature>
<feature type="compositionally biased region" description="Acidic residues" evidence="4">
    <location>
        <begin position="254"/>
        <end position="269"/>
    </location>
</feature>
<evidence type="ECO:0000256" key="3">
    <source>
        <dbReference type="PROSITE-ProRule" id="PRU00175"/>
    </source>
</evidence>
<dbReference type="STRING" id="1561998.A0A1I7TR17"/>
<evidence type="ECO:0000256" key="2">
    <source>
        <dbReference type="ARBA" id="ARBA00022833"/>
    </source>
</evidence>
<evidence type="ECO:0000313" key="7">
    <source>
        <dbReference type="WBParaSite" id="Csp11.Scaffold629.g10913.t1"/>
    </source>
</evidence>
<feature type="compositionally biased region" description="Basic and acidic residues" evidence="4">
    <location>
        <begin position="24"/>
        <end position="44"/>
    </location>
</feature>
<keyword evidence="1 3" id="KW-0479">Metal-binding</keyword>
<evidence type="ECO:0000256" key="4">
    <source>
        <dbReference type="SAM" id="MobiDB-lite"/>
    </source>
</evidence>
<dbReference type="eggNOG" id="ENOG502SF7S">
    <property type="taxonomic scope" value="Eukaryota"/>
</dbReference>
<dbReference type="PANTHER" id="PTHR21578">
    <property type="entry name" value="PROTEIN CBG03826"/>
    <property type="match status" value="1"/>
</dbReference>
<dbReference type="GO" id="GO:0008270">
    <property type="term" value="F:zinc ion binding"/>
    <property type="evidence" value="ECO:0007669"/>
    <property type="project" value="UniProtKB-KW"/>
</dbReference>
<keyword evidence="6" id="KW-1185">Reference proteome</keyword>
<feature type="region of interest" description="Disordered" evidence="4">
    <location>
        <begin position="227"/>
        <end position="270"/>
    </location>
</feature>
<feature type="region of interest" description="Disordered" evidence="4">
    <location>
        <begin position="24"/>
        <end position="143"/>
    </location>
</feature>
<name>A0A1I7TR17_9PELO</name>
<evidence type="ECO:0000313" key="6">
    <source>
        <dbReference type="Proteomes" id="UP000095282"/>
    </source>
</evidence>
<keyword evidence="2" id="KW-0862">Zinc</keyword>
<evidence type="ECO:0000256" key="1">
    <source>
        <dbReference type="ARBA" id="ARBA00022771"/>
    </source>
</evidence>
<dbReference type="WBParaSite" id="Csp11.Scaffold629.g10913.t1">
    <property type="protein sequence ID" value="Csp11.Scaffold629.g10913.t1"/>
    <property type="gene ID" value="Csp11.Scaffold629.g10913"/>
</dbReference>
<feature type="domain" description="RING-type" evidence="5">
    <location>
        <begin position="331"/>
        <end position="377"/>
    </location>
</feature>
<evidence type="ECO:0000259" key="5">
    <source>
        <dbReference type="PROSITE" id="PS50089"/>
    </source>
</evidence>
<dbReference type="Proteomes" id="UP000095282">
    <property type="component" value="Unplaced"/>
</dbReference>
<accession>A0A1I7TR17</accession>
<keyword evidence="1 3" id="KW-0863">Zinc-finger</keyword>
<protein>
    <submittedName>
        <fullName evidence="7">RING-type domain-containing protein</fullName>
    </submittedName>
</protein>
<feature type="compositionally biased region" description="Acidic residues" evidence="4">
    <location>
        <begin position="188"/>
        <end position="200"/>
    </location>
</feature>
<feature type="compositionally biased region" description="Gly residues" evidence="4">
    <location>
        <begin position="402"/>
        <end position="421"/>
    </location>
</feature>
<dbReference type="PROSITE" id="PS50089">
    <property type="entry name" value="ZF_RING_2"/>
    <property type="match status" value="1"/>
</dbReference>